<dbReference type="InterPro" id="IPR053927">
    <property type="entry name" value="FlgK_helical"/>
</dbReference>
<reference evidence="10" key="1">
    <citation type="submission" date="2020-02" db="EMBL/GenBank/DDBJ databases">
        <authorList>
            <person name="Meier V. D."/>
        </authorList>
    </citation>
    <scope>NUCLEOTIDE SEQUENCE</scope>
    <source>
        <strain evidence="10">AVDCRST_MAG64</strain>
    </source>
</reference>
<dbReference type="GO" id="GO:0009424">
    <property type="term" value="C:bacterial-type flagellum hook"/>
    <property type="evidence" value="ECO:0007669"/>
    <property type="project" value="UniProtKB-UniRule"/>
</dbReference>
<evidence type="ECO:0000259" key="9">
    <source>
        <dbReference type="Pfam" id="PF22638"/>
    </source>
</evidence>
<evidence type="ECO:0000256" key="4">
    <source>
        <dbReference type="ARBA" id="ARBA00016244"/>
    </source>
</evidence>
<keyword evidence="10" id="KW-0969">Cilium</keyword>
<dbReference type="PANTHER" id="PTHR30033:SF1">
    <property type="entry name" value="FLAGELLAR HOOK-ASSOCIATED PROTEIN 1"/>
    <property type="match status" value="1"/>
</dbReference>
<feature type="domain" description="Flagellar hook-associated protein FlgK helical" evidence="9">
    <location>
        <begin position="95"/>
        <end position="316"/>
    </location>
</feature>
<name>A0A6J4MZS6_9BACT</name>
<keyword evidence="10" id="KW-0966">Cell projection</keyword>
<evidence type="ECO:0000256" key="3">
    <source>
        <dbReference type="ARBA" id="ARBA00009677"/>
    </source>
</evidence>
<evidence type="ECO:0000256" key="1">
    <source>
        <dbReference type="ARBA" id="ARBA00004365"/>
    </source>
</evidence>
<evidence type="ECO:0000256" key="7">
    <source>
        <dbReference type="RuleBase" id="RU362065"/>
    </source>
</evidence>
<evidence type="ECO:0000256" key="5">
    <source>
        <dbReference type="ARBA" id="ARBA00022525"/>
    </source>
</evidence>
<dbReference type="AlphaFoldDB" id="A0A6J4MZS6"/>
<keyword evidence="6 7" id="KW-0975">Bacterial flagellum</keyword>
<proteinExistence type="inferred from homology"/>
<evidence type="ECO:0000259" key="8">
    <source>
        <dbReference type="Pfam" id="PF06429"/>
    </source>
</evidence>
<keyword evidence="5 7" id="KW-0964">Secreted</keyword>
<dbReference type="InterPro" id="IPR010930">
    <property type="entry name" value="Flg_bb/hook_C_dom"/>
</dbReference>
<sequence>MSLIGALNIGKQALTVHQAAIQTTGNNISNAGNADYTRQVTDLSATRDQRIGATLFAGTGVQIDGIRRQIDDALEGRLRVALSDSESAQVNQQWLGQVESVLNELGDSDLSTRLSEFFGSWSNLANKPQDIGLRQVVIQNGQTVASWLADARGSLTDLQTTIDQRMPALVEQADKLSQQIADLNRTIAVTEAGNGIANNLRDQRGAAVKQLSSLLDVKTVEQPNGGVNVYVGSEPLVIGTDTRGLTLVKAGTADKPVPEVRFKANLGTVSLKSGQIGGLQEARSAVDAAAADLDAIAGSLIHDLNKVHAAGQGLEGFDKVTASNVVEDPTVALNDPKSGLAQPPANGSFVVHVKEKATGLVTSTLVQVDLDGVGPGTTLNDLRASLDGVAGVNAAISGGRFTVSADSAAVELSFSQDSSGVLASLGVNTFFTGKDASDIAVSQALQDNPQRLAAAKNGQKGDNQTARLIAALETQPVAAFGGQSLKERYEGAVSRIATSADAAKTNADAAQGVLETLQAQRESLSGVSLDEEAVNLMREQRAFQGAARLITAVNEMMDVVLNMAR</sequence>
<comment type="similarity">
    <text evidence="3 7">Belongs to the flagella basal body rod proteins family.</text>
</comment>
<protein>
    <recommendedName>
        <fullName evidence="4 7">Flagellar hook-associated protein 1</fullName>
        <shortName evidence="7">HAP1</shortName>
    </recommendedName>
</protein>
<evidence type="ECO:0000256" key="2">
    <source>
        <dbReference type="ARBA" id="ARBA00004613"/>
    </source>
</evidence>
<dbReference type="InterPro" id="IPR002371">
    <property type="entry name" value="FlgK"/>
</dbReference>
<feature type="domain" description="Flagellar basal-body/hook protein C-terminal" evidence="8">
    <location>
        <begin position="524"/>
        <end position="563"/>
    </location>
</feature>
<dbReference type="NCBIfam" id="TIGR02492">
    <property type="entry name" value="flgK_ends"/>
    <property type="match status" value="1"/>
</dbReference>
<dbReference type="EMBL" id="CADCUQ010000037">
    <property type="protein sequence ID" value="CAA9373715.1"/>
    <property type="molecule type" value="Genomic_DNA"/>
</dbReference>
<dbReference type="SUPFAM" id="SSF64518">
    <property type="entry name" value="Phase 1 flagellin"/>
    <property type="match status" value="1"/>
</dbReference>
<organism evidence="10">
    <name type="scientific">uncultured Phycisphaerae bacterium</name>
    <dbReference type="NCBI Taxonomy" id="904963"/>
    <lineage>
        <taxon>Bacteria</taxon>
        <taxon>Pseudomonadati</taxon>
        <taxon>Planctomycetota</taxon>
        <taxon>Phycisphaerae</taxon>
        <taxon>environmental samples</taxon>
    </lineage>
</organism>
<comment type="subcellular location">
    <subcellularLocation>
        <location evidence="1 7">Bacterial flagellum</location>
    </subcellularLocation>
    <subcellularLocation>
        <location evidence="2 7">Secreted</location>
    </subcellularLocation>
</comment>
<dbReference type="PRINTS" id="PR01005">
    <property type="entry name" value="FLGHOOKAP1"/>
</dbReference>
<keyword evidence="10" id="KW-0282">Flagellum</keyword>
<evidence type="ECO:0000313" key="10">
    <source>
        <dbReference type="EMBL" id="CAA9373715.1"/>
    </source>
</evidence>
<evidence type="ECO:0000256" key="6">
    <source>
        <dbReference type="ARBA" id="ARBA00023143"/>
    </source>
</evidence>
<dbReference type="GO" id="GO:0044780">
    <property type="term" value="P:bacterial-type flagellum assembly"/>
    <property type="evidence" value="ECO:0007669"/>
    <property type="project" value="InterPro"/>
</dbReference>
<dbReference type="Pfam" id="PF06429">
    <property type="entry name" value="Flg_bbr_C"/>
    <property type="match status" value="1"/>
</dbReference>
<dbReference type="GO" id="GO:0005576">
    <property type="term" value="C:extracellular region"/>
    <property type="evidence" value="ECO:0007669"/>
    <property type="project" value="UniProtKB-SubCell"/>
</dbReference>
<accession>A0A6J4MZS6</accession>
<gene>
    <name evidence="7" type="primary">flgK</name>
    <name evidence="10" type="ORF">AVDCRST_MAG64-139</name>
</gene>
<dbReference type="GO" id="GO:0005198">
    <property type="term" value="F:structural molecule activity"/>
    <property type="evidence" value="ECO:0007669"/>
    <property type="project" value="UniProtKB-UniRule"/>
</dbReference>
<dbReference type="Pfam" id="PF22638">
    <property type="entry name" value="FlgK_D1"/>
    <property type="match status" value="1"/>
</dbReference>
<dbReference type="PANTHER" id="PTHR30033">
    <property type="entry name" value="FLAGELLAR HOOK-ASSOCIATED PROTEIN 1"/>
    <property type="match status" value="1"/>
</dbReference>